<comment type="caution">
    <text evidence="1">The sequence shown here is derived from an EMBL/GenBank/DDBJ whole genome shotgun (WGS) entry which is preliminary data.</text>
</comment>
<accession>Q08MK8</accession>
<protein>
    <submittedName>
        <fullName evidence="1">Uncharacterized protein</fullName>
    </submittedName>
</protein>
<name>Q08MK8_STIAD</name>
<evidence type="ECO:0000313" key="2">
    <source>
        <dbReference type="Proteomes" id="UP000032702"/>
    </source>
</evidence>
<sequence length="90" mass="9096">GAAGGKIALEDGKLTIGAKVKGALGVGLGFEGSTTIDFKKLGNTIENVTGVDVGEKAKEATEGVKDIAKDVGEGIKDVGNSIKDTFKSIF</sequence>
<feature type="non-terminal residue" evidence="1">
    <location>
        <position position="1"/>
    </location>
</feature>
<dbReference type="Proteomes" id="UP000032702">
    <property type="component" value="Unassembled WGS sequence"/>
</dbReference>
<organism evidence="1 2">
    <name type="scientific">Stigmatella aurantiaca (strain DW4/3-1)</name>
    <dbReference type="NCBI Taxonomy" id="378806"/>
    <lineage>
        <taxon>Bacteria</taxon>
        <taxon>Pseudomonadati</taxon>
        <taxon>Myxococcota</taxon>
        <taxon>Myxococcia</taxon>
        <taxon>Myxococcales</taxon>
        <taxon>Cystobacterineae</taxon>
        <taxon>Archangiaceae</taxon>
        <taxon>Stigmatella</taxon>
    </lineage>
</organism>
<gene>
    <name evidence="1" type="ORF">STIAU_4919</name>
</gene>
<dbReference type="EMBL" id="AAMD01000353">
    <property type="protein sequence ID" value="EAU61714.1"/>
    <property type="molecule type" value="Genomic_DNA"/>
</dbReference>
<evidence type="ECO:0000313" key="1">
    <source>
        <dbReference type="EMBL" id="EAU61714.1"/>
    </source>
</evidence>
<dbReference type="AlphaFoldDB" id="Q08MK8"/>
<reference evidence="1 2" key="1">
    <citation type="submission" date="2006-04" db="EMBL/GenBank/DDBJ databases">
        <authorList>
            <person name="Nierman W.C."/>
        </authorList>
    </citation>
    <scope>NUCLEOTIDE SEQUENCE [LARGE SCALE GENOMIC DNA]</scope>
    <source>
        <strain evidence="1 2">DW4/3-1</strain>
    </source>
</reference>
<dbReference type="PATRIC" id="fig|378806.16.peg.414"/>
<proteinExistence type="predicted"/>